<evidence type="ECO:0000313" key="1">
    <source>
        <dbReference type="EMBL" id="KAK7065338.1"/>
    </source>
</evidence>
<gene>
    <name evidence="1" type="ORF">SK128_021851</name>
</gene>
<protein>
    <submittedName>
        <fullName evidence="1">Uncharacterized protein</fullName>
    </submittedName>
</protein>
<evidence type="ECO:0000313" key="2">
    <source>
        <dbReference type="Proteomes" id="UP001381693"/>
    </source>
</evidence>
<dbReference type="AlphaFoldDB" id="A0AAN8WLV0"/>
<name>A0AAN8WLV0_HALRR</name>
<reference evidence="1 2" key="1">
    <citation type="submission" date="2023-11" db="EMBL/GenBank/DDBJ databases">
        <title>Halocaridina rubra genome assembly.</title>
        <authorList>
            <person name="Smith C."/>
        </authorList>
    </citation>
    <scope>NUCLEOTIDE SEQUENCE [LARGE SCALE GENOMIC DNA]</scope>
    <source>
        <strain evidence="1">EP-1</strain>
        <tissue evidence="1">Whole</tissue>
    </source>
</reference>
<dbReference type="EMBL" id="JAXCGZ010020811">
    <property type="protein sequence ID" value="KAK7065338.1"/>
    <property type="molecule type" value="Genomic_DNA"/>
</dbReference>
<organism evidence="1 2">
    <name type="scientific">Halocaridina rubra</name>
    <name type="common">Hawaiian red shrimp</name>
    <dbReference type="NCBI Taxonomy" id="373956"/>
    <lineage>
        <taxon>Eukaryota</taxon>
        <taxon>Metazoa</taxon>
        <taxon>Ecdysozoa</taxon>
        <taxon>Arthropoda</taxon>
        <taxon>Crustacea</taxon>
        <taxon>Multicrustacea</taxon>
        <taxon>Malacostraca</taxon>
        <taxon>Eumalacostraca</taxon>
        <taxon>Eucarida</taxon>
        <taxon>Decapoda</taxon>
        <taxon>Pleocyemata</taxon>
        <taxon>Caridea</taxon>
        <taxon>Atyoidea</taxon>
        <taxon>Atyidae</taxon>
        <taxon>Halocaridina</taxon>
    </lineage>
</organism>
<keyword evidence="2" id="KW-1185">Reference proteome</keyword>
<comment type="caution">
    <text evidence="1">The sequence shown here is derived from an EMBL/GenBank/DDBJ whole genome shotgun (WGS) entry which is preliminary data.</text>
</comment>
<proteinExistence type="predicted"/>
<sequence length="125" mass="14223">MILCLVKALPISTSSRASTTGTCIDSAMISSSIIFSSSKPIFLLCNFRVIKHVLFVMFDVHCPLLCSWFPCQVCYYRSYKDSFCIRACNVDCCVCSTGPFQVTKFRYIPKLLERPHMTGTRLWIL</sequence>
<dbReference type="Proteomes" id="UP001381693">
    <property type="component" value="Unassembled WGS sequence"/>
</dbReference>
<accession>A0AAN8WLV0</accession>